<evidence type="ECO:0000256" key="9">
    <source>
        <dbReference type="ARBA" id="ARBA00022679"/>
    </source>
</evidence>
<keyword evidence="12 20" id="KW-0547">Nucleotide-binding</keyword>
<accession>A0A8B8Z2P9</accession>
<dbReference type="Gene3D" id="3.30.200.20">
    <property type="entry name" value="Phosphorylase Kinase, domain 1"/>
    <property type="match status" value="1"/>
</dbReference>
<evidence type="ECO:0000259" key="25">
    <source>
        <dbReference type="PROSITE" id="PS50081"/>
    </source>
</evidence>
<dbReference type="EC" id="2.7.11.13" evidence="5"/>
<evidence type="ECO:0000259" key="24">
    <source>
        <dbReference type="PROSITE" id="PS50011"/>
    </source>
</evidence>
<dbReference type="InterPro" id="IPR057764">
    <property type="entry name" value="Ubiquitin_PRKD1-3_N"/>
</dbReference>
<dbReference type="PANTHER" id="PTHR22968:SF26">
    <property type="entry name" value="SERINE_THREONINE-PROTEIN KINASE D3"/>
    <property type="match status" value="1"/>
</dbReference>
<dbReference type="GO" id="GO:0035556">
    <property type="term" value="P:intracellular signal transduction"/>
    <property type="evidence" value="ECO:0007669"/>
    <property type="project" value="TreeGrafter"/>
</dbReference>
<dbReference type="FunFam" id="3.30.60.20:FF:000019">
    <property type="entry name" value="Serine/threonine-protein kinase"/>
    <property type="match status" value="1"/>
</dbReference>
<dbReference type="SUPFAM" id="SSF50729">
    <property type="entry name" value="PH domain-like"/>
    <property type="match status" value="1"/>
</dbReference>
<evidence type="ECO:0000256" key="16">
    <source>
        <dbReference type="ARBA" id="ARBA00022840"/>
    </source>
</evidence>
<dbReference type="PROSITE" id="PS50081">
    <property type="entry name" value="ZF_DAG_PE_2"/>
    <property type="match status" value="2"/>
</dbReference>
<dbReference type="CDD" id="cd01239">
    <property type="entry name" value="PH_PKD"/>
    <property type="match status" value="1"/>
</dbReference>
<organism evidence="26 27">
    <name type="scientific">Balaenoptera musculus</name>
    <name type="common">Blue whale</name>
    <dbReference type="NCBI Taxonomy" id="9771"/>
    <lineage>
        <taxon>Eukaryota</taxon>
        <taxon>Metazoa</taxon>
        <taxon>Chordata</taxon>
        <taxon>Craniata</taxon>
        <taxon>Vertebrata</taxon>
        <taxon>Euteleostomi</taxon>
        <taxon>Mammalia</taxon>
        <taxon>Eutheria</taxon>
        <taxon>Laurasiatheria</taxon>
        <taxon>Artiodactyla</taxon>
        <taxon>Whippomorpha</taxon>
        <taxon>Cetacea</taxon>
        <taxon>Mysticeti</taxon>
        <taxon>Balaenopteridae</taxon>
        <taxon>Balaenoptera</taxon>
    </lineage>
</organism>
<evidence type="ECO:0000256" key="14">
    <source>
        <dbReference type="ARBA" id="ARBA00022777"/>
    </source>
</evidence>
<dbReference type="Pfam" id="PF00169">
    <property type="entry name" value="PH"/>
    <property type="match status" value="1"/>
</dbReference>
<dbReference type="SMART" id="SM00109">
    <property type="entry name" value="C1"/>
    <property type="match status" value="2"/>
</dbReference>
<dbReference type="Gene3D" id="1.10.510.10">
    <property type="entry name" value="Transferase(Phosphotransferase) domain 1"/>
    <property type="match status" value="1"/>
</dbReference>
<evidence type="ECO:0000256" key="10">
    <source>
        <dbReference type="ARBA" id="ARBA00022723"/>
    </source>
</evidence>
<dbReference type="GO" id="GO:0008270">
    <property type="term" value="F:zinc ion binding"/>
    <property type="evidence" value="ECO:0007669"/>
    <property type="project" value="UniProtKB-KW"/>
</dbReference>
<evidence type="ECO:0000256" key="8">
    <source>
        <dbReference type="ARBA" id="ARBA00022553"/>
    </source>
</evidence>
<feature type="binding site" evidence="20 21">
    <location>
        <position position="605"/>
    </location>
    <ligand>
        <name>ATP</name>
        <dbReference type="ChEBI" id="CHEBI:30616"/>
    </ligand>
</feature>
<evidence type="ECO:0000256" key="22">
    <source>
        <dbReference type="SAM" id="MobiDB-lite"/>
    </source>
</evidence>
<proteinExistence type="inferred from homology"/>
<gene>
    <name evidence="27" type="primary">PRKD3</name>
</gene>
<keyword evidence="14 27" id="KW-0418">Kinase</keyword>
<evidence type="ECO:0000256" key="1">
    <source>
        <dbReference type="ARBA" id="ARBA00001946"/>
    </source>
</evidence>
<feature type="region of interest" description="Disordered" evidence="22">
    <location>
        <begin position="332"/>
        <end position="373"/>
    </location>
</feature>
<dbReference type="GeneID" id="118905727"/>
<name>A0A8B8Z2P9_BALMU</name>
<evidence type="ECO:0000256" key="20">
    <source>
        <dbReference type="PIRSR" id="PIRSR000552-2"/>
    </source>
</evidence>
<comment type="catalytic activity">
    <reaction evidence="19">
        <text>L-threonyl-[protein] + ATP = O-phospho-L-threonyl-[protein] + ADP + H(+)</text>
        <dbReference type="Rhea" id="RHEA:46608"/>
        <dbReference type="Rhea" id="RHEA-COMP:11060"/>
        <dbReference type="Rhea" id="RHEA-COMP:11605"/>
        <dbReference type="ChEBI" id="CHEBI:15378"/>
        <dbReference type="ChEBI" id="CHEBI:30013"/>
        <dbReference type="ChEBI" id="CHEBI:30616"/>
        <dbReference type="ChEBI" id="CHEBI:61977"/>
        <dbReference type="ChEBI" id="CHEBI:456216"/>
        <dbReference type="EC" id="2.7.11.13"/>
    </reaction>
</comment>
<dbReference type="PIRSF" id="PIRSF000552">
    <property type="entry name" value="PKC_mu_nu_D2"/>
    <property type="match status" value="1"/>
</dbReference>
<comment type="similarity">
    <text evidence="4">Belongs to the protein kinase superfamily. CAMK Ser/Thr protein kinase family. PKD subfamily.</text>
</comment>
<keyword evidence="26" id="KW-1185">Reference proteome</keyword>
<dbReference type="CTD" id="23683"/>
<evidence type="ECO:0000256" key="4">
    <source>
        <dbReference type="ARBA" id="ARBA00008582"/>
    </source>
</evidence>
<reference evidence="27" key="1">
    <citation type="submission" date="2025-08" db="UniProtKB">
        <authorList>
            <consortium name="RefSeq"/>
        </authorList>
    </citation>
    <scope>IDENTIFICATION</scope>
    <source>
        <tissue evidence="27">Epidermis and Blubber</tissue>
    </source>
</reference>
<dbReference type="Pfam" id="PF00069">
    <property type="entry name" value="Pkinase"/>
    <property type="match status" value="1"/>
</dbReference>
<keyword evidence="9" id="KW-0808">Transferase</keyword>
<feature type="binding site" evidence="20">
    <location>
        <begin position="582"/>
        <end position="590"/>
    </location>
    <ligand>
        <name>ATP</name>
        <dbReference type="ChEBI" id="CHEBI:30616"/>
    </ligand>
</feature>
<dbReference type="SMART" id="SM00233">
    <property type="entry name" value="PH"/>
    <property type="match status" value="1"/>
</dbReference>
<keyword evidence="11" id="KW-0677">Repeat</keyword>
<keyword evidence="16 20" id="KW-0067">ATP-binding</keyword>
<evidence type="ECO:0000256" key="5">
    <source>
        <dbReference type="ARBA" id="ARBA00012429"/>
    </source>
</evidence>
<evidence type="ECO:0000256" key="7">
    <source>
        <dbReference type="ARBA" id="ARBA00022527"/>
    </source>
</evidence>
<dbReference type="Pfam" id="PF00130">
    <property type="entry name" value="C1_1"/>
    <property type="match status" value="2"/>
</dbReference>
<feature type="domain" description="PH" evidence="23">
    <location>
        <begin position="416"/>
        <end position="532"/>
    </location>
</feature>
<dbReference type="GO" id="GO:0005829">
    <property type="term" value="C:cytosol"/>
    <property type="evidence" value="ECO:0007669"/>
    <property type="project" value="TreeGrafter"/>
</dbReference>
<keyword evidence="8" id="KW-0597">Phosphoprotein</keyword>
<dbReference type="GO" id="GO:0004697">
    <property type="term" value="F:diacylglycerol-dependent serine/threonine kinase activity"/>
    <property type="evidence" value="ECO:0007669"/>
    <property type="project" value="UniProtKB-EC"/>
</dbReference>
<dbReference type="InterPro" id="IPR015727">
    <property type="entry name" value="Protein_Kinase_C_mu-related"/>
</dbReference>
<keyword evidence="7" id="KW-0723">Serine/threonine-protein kinase</keyword>
<evidence type="ECO:0000256" key="18">
    <source>
        <dbReference type="ARBA" id="ARBA00023136"/>
    </source>
</evidence>
<evidence type="ECO:0000256" key="2">
    <source>
        <dbReference type="ARBA" id="ARBA00004370"/>
    </source>
</evidence>
<sequence>MSANNSPPSSQKSVIPATLPAVLPAPSPCSSPKTGLSARLSNGSFSAPSLTNSRGSVHTISFLLQIGLTRESITIEAQELSLSAVKDLVCSIVYQKFPECGFFGMYDKILLFRHDMNSENILQLITSADEIHEGDLVEVVLSALATVEDFQIRPHTLYVHSYKAPTFCDYCGEMLWGLVRQGLKCEGCGLNYHKRCAFKIPNNCSGVRKRRLSNVSLPGPGLSVPRPLQNEYVALPTEESHVHQEPSKRIPSWSGRPIWMEKMVMCRVKVPHTFAVHSYTRPTICQYCKRLLKGLFRQGMQCKDCKFNCHKRCASKVPRDCLGEVTFNGEPSTLGTDTDIPMDIDSSDMNSDGSRGLDDTEEPSPPEDKMFFLDPSDLDVERDEEAVKTISPSTSNNIPLMRVVQSIKHTKRKSSTMVKEGWMVHYTSRDTLRKRHYWRLDSKCLTLFQNESGSKYYKEIPLSEILRISSPQDFTNISQGSNPHCFEIITDTMVYFVGENSGDSSHNPVLAATGVGLDVAQSWEKAIRQALMPVTPQASVCTSPGQGKDHKDLSTSISVSNCQIQENVDISTVYQIFADEVLGSGQFGIVYGGKHRKTGRDVAIKVIDKMRFPTKQESQLRNEVAILQVKLCDFGFARIIGEKSFRRSVVGTPAYLAPEVLRSKGYNRSLDMWSVGVIVYVSLSGTFPFNEDEDINDQIQNAAFMYPPNPWREISGEAIDLINNLLQVKMRKRYSVDKSLSHPWLQDYQTWLDLREFETRIGERYITHESDDARWEIHAYTHNLVYPKHFIMAPNPDDMEEDP</sequence>
<dbReference type="Gene3D" id="2.30.29.30">
    <property type="entry name" value="Pleckstrin-homology domain (PH domain)/Phosphotyrosine-binding domain (PTB)"/>
    <property type="match status" value="1"/>
</dbReference>
<evidence type="ECO:0000256" key="13">
    <source>
        <dbReference type="ARBA" id="ARBA00022771"/>
    </source>
</evidence>
<protein>
    <recommendedName>
        <fullName evidence="5">protein kinase C</fullName>
        <ecNumber evidence="5">2.7.11.13</ecNumber>
    </recommendedName>
</protein>
<dbReference type="InterPro" id="IPR001849">
    <property type="entry name" value="PH_domain"/>
</dbReference>
<dbReference type="FunFam" id="2.30.29.30:FF:000056">
    <property type="entry name" value="Serine/threonine-protein kinase"/>
    <property type="match status" value="1"/>
</dbReference>
<keyword evidence="13" id="KW-0863">Zinc-finger</keyword>
<dbReference type="PROSITE" id="PS00479">
    <property type="entry name" value="ZF_DAG_PE_1"/>
    <property type="match status" value="2"/>
</dbReference>
<dbReference type="InterPro" id="IPR011993">
    <property type="entry name" value="PH-like_dom_sf"/>
</dbReference>
<evidence type="ECO:0000256" key="3">
    <source>
        <dbReference type="ARBA" id="ARBA00004496"/>
    </source>
</evidence>
<dbReference type="PROSITE" id="PS00107">
    <property type="entry name" value="PROTEIN_KINASE_ATP"/>
    <property type="match status" value="1"/>
</dbReference>
<keyword evidence="6" id="KW-0963">Cytoplasm</keyword>
<dbReference type="InterPro" id="IPR046349">
    <property type="entry name" value="C1-like_sf"/>
</dbReference>
<keyword evidence="17" id="KW-0460">Magnesium</keyword>
<dbReference type="PANTHER" id="PTHR22968">
    <property type="entry name" value="PROTEIN KINASE C, MU"/>
    <property type="match status" value="1"/>
</dbReference>
<dbReference type="Pfam" id="PF25525">
    <property type="entry name" value="Ubiquitin_PRKD1_N"/>
    <property type="match status" value="1"/>
</dbReference>
<dbReference type="SUPFAM" id="SSF56112">
    <property type="entry name" value="Protein kinase-like (PK-like)"/>
    <property type="match status" value="1"/>
</dbReference>
<dbReference type="InterPro" id="IPR002219">
    <property type="entry name" value="PKC_DAG/PE"/>
</dbReference>
<dbReference type="PROSITE" id="PS50011">
    <property type="entry name" value="PROTEIN_KINASE_DOM"/>
    <property type="match status" value="1"/>
</dbReference>
<dbReference type="Gene3D" id="3.30.60.20">
    <property type="match status" value="2"/>
</dbReference>
<evidence type="ECO:0000256" key="6">
    <source>
        <dbReference type="ARBA" id="ARBA00022490"/>
    </source>
</evidence>
<dbReference type="InterPro" id="IPR017441">
    <property type="entry name" value="Protein_kinase_ATP_BS"/>
</dbReference>
<dbReference type="PRINTS" id="PR00008">
    <property type="entry name" value="DAGPEDOMAIN"/>
</dbReference>
<dbReference type="RefSeq" id="XP_036728364.1">
    <property type="nucleotide sequence ID" value="XM_036872469.1"/>
</dbReference>
<dbReference type="AlphaFoldDB" id="A0A8B8Z2P9"/>
<evidence type="ECO:0000256" key="19">
    <source>
        <dbReference type="ARBA" id="ARBA00047272"/>
    </source>
</evidence>
<evidence type="ECO:0000256" key="12">
    <source>
        <dbReference type="ARBA" id="ARBA00022741"/>
    </source>
</evidence>
<evidence type="ECO:0000256" key="11">
    <source>
        <dbReference type="ARBA" id="ARBA00022737"/>
    </source>
</evidence>
<dbReference type="CDD" id="cd20841">
    <property type="entry name" value="C1_PKD3_rpt1"/>
    <property type="match status" value="1"/>
</dbReference>
<dbReference type="GO" id="GO:0007200">
    <property type="term" value="P:phospholipase C-activating G protein-coupled receptor signaling pathway"/>
    <property type="evidence" value="ECO:0007669"/>
    <property type="project" value="TreeGrafter"/>
</dbReference>
<dbReference type="FunFam" id="3.30.60.20:FF:000007">
    <property type="entry name" value="Serine/threonine-protein kinase"/>
    <property type="match status" value="1"/>
</dbReference>
<evidence type="ECO:0000313" key="26">
    <source>
        <dbReference type="Proteomes" id="UP000694857"/>
    </source>
</evidence>
<evidence type="ECO:0000259" key="23">
    <source>
        <dbReference type="PROSITE" id="PS50003"/>
    </source>
</evidence>
<evidence type="ECO:0000256" key="21">
    <source>
        <dbReference type="PROSITE-ProRule" id="PRU10141"/>
    </source>
</evidence>
<feature type="domain" description="Phorbol-ester/DAG-type" evidence="25">
    <location>
        <begin position="154"/>
        <end position="204"/>
    </location>
</feature>
<dbReference type="InterPro" id="IPR000719">
    <property type="entry name" value="Prot_kinase_dom"/>
</dbReference>
<dbReference type="SUPFAM" id="SSF57889">
    <property type="entry name" value="Cysteine-rich domain"/>
    <property type="match status" value="2"/>
</dbReference>
<keyword evidence="10" id="KW-0479">Metal-binding</keyword>
<comment type="cofactor">
    <cofactor evidence="1">
        <name>Mg(2+)</name>
        <dbReference type="ChEBI" id="CHEBI:18420"/>
    </cofactor>
</comment>
<feature type="domain" description="Protein kinase" evidence="24">
    <location>
        <begin position="384"/>
        <end position="745"/>
    </location>
</feature>
<evidence type="ECO:0000256" key="15">
    <source>
        <dbReference type="ARBA" id="ARBA00022833"/>
    </source>
</evidence>
<dbReference type="PROSITE" id="PS50003">
    <property type="entry name" value="PH_DOMAIN"/>
    <property type="match status" value="1"/>
</dbReference>
<keyword evidence="18" id="KW-0472">Membrane</keyword>
<dbReference type="Proteomes" id="UP000694857">
    <property type="component" value="Chromosome 13"/>
</dbReference>
<evidence type="ECO:0000313" key="27">
    <source>
        <dbReference type="RefSeq" id="XP_036728364.1"/>
    </source>
</evidence>
<comment type="subcellular location">
    <subcellularLocation>
        <location evidence="3">Cytoplasm</location>
    </subcellularLocation>
    <subcellularLocation>
        <location evidence="2">Membrane</location>
    </subcellularLocation>
</comment>
<dbReference type="GO" id="GO:0016020">
    <property type="term" value="C:membrane"/>
    <property type="evidence" value="ECO:0007669"/>
    <property type="project" value="UniProtKB-SubCell"/>
</dbReference>
<dbReference type="InterPro" id="IPR011009">
    <property type="entry name" value="Kinase-like_dom_sf"/>
</dbReference>
<dbReference type="InterPro" id="IPR020454">
    <property type="entry name" value="DAG/PE-bd"/>
</dbReference>
<dbReference type="GO" id="GO:0005524">
    <property type="term" value="F:ATP binding"/>
    <property type="evidence" value="ECO:0007669"/>
    <property type="project" value="UniProtKB-UniRule"/>
</dbReference>
<evidence type="ECO:0000256" key="17">
    <source>
        <dbReference type="ARBA" id="ARBA00022842"/>
    </source>
</evidence>
<keyword evidence="15" id="KW-0862">Zinc</keyword>
<feature type="domain" description="Phorbol-ester/DAG-type" evidence="25">
    <location>
        <begin position="271"/>
        <end position="321"/>
    </location>
</feature>